<name>A0A7L3L8I0_9CHAR</name>
<evidence type="ECO:0000313" key="4">
    <source>
        <dbReference type="Proteomes" id="UP000582182"/>
    </source>
</evidence>
<feature type="compositionally biased region" description="Basic and acidic residues" evidence="1">
    <location>
        <begin position="256"/>
        <end position="268"/>
    </location>
</feature>
<dbReference type="PANTHER" id="PTHR45427:SF1">
    <property type="entry name" value="MUCIN-15"/>
    <property type="match status" value="1"/>
</dbReference>
<accession>A0A7L3L8I0</accession>
<feature type="compositionally biased region" description="Polar residues" evidence="1">
    <location>
        <begin position="149"/>
        <end position="181"/>
    </location>
</feature>
<feature type="region of interest" description="Disordered" evidence="1">
    <location>
        <begin position="253"/>
        <end position="290"/>
    </location>
</feature>
<keyword evidence="2" id="KW-1133">Transmembrane helix</keyword>
<dbReference type="OrthoDB" id="9950822at2759"/>
<dbReference type="InterPro" id="IPR031371">
    <property type="entry name" value="Mucin-15"/>
</dbReference>
<proteinExistence type="predicted"/>
<comment type="caution">
    <text evidence="3">The sequence shown here is derived from an EMBL/GenBank/DDBJ whole genome shotgun (WGS) entry which is preliminary data.</text>
</comment>
<protein>
    <submittedName>
        <fullName evidence="3">MUC15 protein</fullName>
    </submittedName>
</protein>
<reference evidence="3 4" key="1">
    <citation type="submission" date="2019-09" db="EMBL/GenBank/DDBJ databases">
        <title>Bird 10,000 Genomes (B10K) Project - Family phase.</title>
        <authorList>
            <person name="Zhang G."/>
        </authorList>
    </citation>
    <scope>NUCLEOTIDE SEQUENCE [LARGE SCALE GENOMIC DNA]</scope>
    <source>
        <strain evidence="3">B10K-DU-029-46</strain>
    </source>
</reference>
<dbReference type="Proteomes" id="UP000582182">
    <property type="component" value="Unassembled WGS sequence"/>
</dbReference>
<gene>
    <name evidence="3" type="primary">Muc15</name>
    <name evidence="3" type="ORF">TURVEL_R13762</name>
</gene>
<dbReference type="PANTHER" id="PTHR45427">
    <property type="entry name" value="MUCIN-15"/>
    <property type="match status" value="1"/>
</dbReference>
<evidence type="ECO:0000256" key="1">
    <source>
        <dbReference type="SAM" id="MobiDB-lite"/>
    </source>
</evidence>
<evidence type="ECO:0000256" key="2">
    <source>
        <dbReference type="SAM" id="Phobius"/>
    </source>
</evidence>
<dbReference type="EMBL" id="VZTY01007177">
    <property type="protein sequence ID" value="NXU49558.1"/>
    <property type="molecule type" value="Genomic_DNA"/>
</dbReference>
<keyword evidence="2" id="KW-0812">Transmembrane</keyword>
<dbReference type="AlphaFoldDB" id="A0A7L3L8I0"/>
<feature type="transmembrane region" description="Helical" evidence="2">
    <location>
        <begin position="193"/>
        <end position="216"/>
    </location>
</feature>
<organism evidence="3 4">
    <name type="scientific">Turnix velox</name>
    <name type="common">Little buttonquail</name>
    <dbReference type="NCBI Taxonomy" id="2529409"/>
    <lineage>
        <taxon>Eukaryota</taxon>
        <taxon>Metazoa</taxon>
        <taxon>Chordata</taxon>
        <taxon>Craniata</taxon>
        <taxon>Vertebrata</taxon>
        <taxon>Euteleostomi</taxon>
        <taxon>Archelosauria</taxon>
        <taxon>Archosauria</taxon>
        <taxon>Dinosauria</taxon>
        <taxon>Saurischia</taxon>
        <taxon>Theropoda</taxon>
        <taxon>Coelurosauria</taxon>
        <taxon>Aves</taxon>
        <taxon>Neognathae</taxon>
        <taxon>Neoaves</taxon>
        <taxon>Charadriiformes</taxon>
        <taxon>Turnicidae</taxon>
        <taxon>Turnix</taxon>
    </lineage>
</organism>
<feature type="region of interest" description="Disordered" evidence="1">
    <location>
        <begin position="144"/>
        <end position="188"/>
    </location>
</feature>
<dbReference type="Pfam" id="PF15672">
    <property type="entry name" value="Mucin15"/>
    <property type="match status" value="1"/>
</dbReference>
<keyword evidence="2" id="KW-0472">Membrane</keyword>
<feature type="non-terminal residue" evidence="3">
    <location>
        <position position="1"/>
    </location>
</feature>
<evidence type="ECO:0000313" key="3">
    <source>
        <dbReference type="EMBL" id="NXU49558.1"/>
    </source>
</evidence>
<keyword evidence="4" id="KW-1185">Reference proteome</keyword>
<sequence>VQPTSHRHILPLTTAISPFSTNHTAPAAASATDNVMERAKMSNQPKSMPLSTTDGTISSSVVTMVSKGGITNSATNFTSPMTPATFTSMGGFSGVKENAAAGVTSTLLTSNLTVTYSTPSSAVLTSDNPSDSTTALVPTSVTLTSSVTNKDSPTPNLRPTQETTELNYNFSNPSTASSNSEHPNEEKTNRRGVIAGVIVGAILGSVLIGLVGYFIFGKKRFESFSHRRLYDDTTNDPVLQLDNALGPYDLSFGCASDEKTNPADRAEGDNAGSPPDSIPMADMTPPHLSP</sequence>
<feature type="non-terminal residue" evidence="3">
    <location>
        <position position="290"/>
    </location>
</feature>